<comment type="catalytic activity">
    <reaction evidence="9">
        <text>orotidine 5'-phosphate + H(+) = UMP + CO2</text>
        <dbReference type="Rhea" id="RHEA:11596"/>
        <dbReference type="ChEBI" id="CHEBI:15378"/>
        <dbReference type="ChEBI" id="CHEBI:16526"/>
        <dbReference type="ChEBI" id="CHEBI:57538"/>
        <dbReference type="ChEBI" id="CHEBI:57865"/>
        <dbReference type="EC" id="4.1.1.23"/>
    </reaction>
</comment>
<dbReference type="Gene3D" id="3.20.20.70">
    <property type="entry name" value="Aldolase class I"/>
    <property type="match status" value="1"/>
</dbReference>
<dbReference type="InterPro" id="IPR011995">
    <property type="entry name" value="OMPdecase_type-2"/>
</dbReference>
<evidence type="ECO:0000256" key="4">
    <source>
        <dbReference type="ARBA" id="ARBA00021923"/>
    </source>
</evidence>
<dbReference type="CDD" id="cd04725">
    <property type="entry name" value="OMP_decarboxylase_like"/>
    <property type="match status" value="1"/>
</dbReference>
<evidence type="ECO:0000256" key="9">
    <source>
        <dbReference type="ARBA" id="ARBA00049157"/>
    </source>
</evidence>
<dbReference type="UniPathway" id="UPA00070">
    <property type="reaction ID" value="UER00120"/>
</dbReference>
<keyword evidence="6" id="KW-0665">Pyrimidine biosynthesis</keyword>
<dbReference type="GO" id="GO:0004590">
    <property type="term" value="F:orotidine-5'-phosphate decarboxylase activity"/>
    <property type="evidence" value="ECO:0007669"/>
    <property type="project" value="UniProtKB-EC"/>
</dbReference>
<reference evidence="11" key="1">
    <citation type="submission" date="2020-05" db="EMBL/GenBank/DDBJ databases">
        <authorList>
            <person name="Chiriac C."/>
            <person name="Salcher M."/>
            <person name="Ghai R."/>
            <person name="Kavagutti S V."/>
        </authorList>
    </citation>
    <scope>NUCLEOTIDE SEQUENCE</scope>
</reference>
<name>A0A6J6HKC7_9ZZZZ</name>
<evidence type="ECO:0000256" key="3">
    <source>
        <dbReference type="ARBA" id="ARBA00012321"/>
    </source>
</evidence>
<comment type="pathway">
    <text evidence="1">Pyrimidine metabolism; UMP biosynthesis via de novo pathway; UMP from orotate: step 2/2.</text>
</comment>
<dbReference type="PANTHER" id="PTHR43375">
    <property type="entry name" value="OROTIDINE 5'-PHOSPHATE DECARBOXYLASE"/>
    <property type="match status" value="1"/>
</dbReference>
<dbReference type="EC" id="4.1.1.23" evidence="3"/>
<keyword evidence="7" id="KW-0456">Lyase</keyword>
<dbReference type="EMBL" id="CAEZUU010000103">
    <property type="protein sequence ID" value="CAB4613396.1"/>
    <property type="molecule type" value="Genomic_DNA"/>
</dbReference>
<evidence type="ECO:0000256" key="8">
    <source>
        <dbReference type="ARBA" id="ARBA00033428"/>
    </source>
</evidence>
<protein>
    <recommendedName>
        <fullName evidence="4">Orotidine 5'-phosphate decarboxylase</fullName>
        <ecNumber evidence="3">4.1.1.23</ecNumber>
    </recommendedName>
    <alternativeName>
        <fullName evidence="8">OMP decarboxylase</fullName>
    </alternativeName>
</protein>
<evidence type="ECO:0000256" key="5">
    <source>
        <dbReference type="ARBA" id="ARBA00022793"/>
    </source>
</evidence>
<dbReference type="PROSITE" id="PS00156">
    <property type="entry name" value="OMPDECASE"/>
    <property type="match status" value="1"/>
</dbReference>
<feature type="domain" description="Orotidine 5'-phosphate decarboxylase" evidence="10">
    <location>
        <begin position="18"/>
        <end position="273"/>
    </location>
</feature>
<organism evidence="11">
    <name type="scientific">freshwater metagenome</name>
    <dbReference type="NCBI Taxonomy" id="449393"/>
    <lineage>
        <taxon>unclassified sequences</taxon>
        <taxon>metagenomes</taxon>
        <taxon>ecological metagenomes</taxon>
    </lineage>
</organism>
<dbReference type="Pfam" id="PF00215">
    <property type="entry name" value="OMPdecase"/>
    <property type="match status" value="1"/>
</dbReference>
<dbReference type="InterPro" id="IPR013785">
    <property type="entry name" value="Aldolase_TIM"/>
</dbReference>
<dbReference type="InterPro" id="IPR018089">
    <property type="entry name" value="OMPdecase_AS"/>
</dbReference>
<proteinExistence type="inferred from homology"/>
<dbReference type="SMART" id="SM00934">
    <property type="entry name" value="OMPdecase"/>
    <property type="match status" value="1"/>
</dbReference>
<evidence type="ECO:0000256" key="7">
    <source>
        <dbReference type="ARBA" id="ARBA00023239"/>
    </source>
</evidence>
<evidence type="ECO:0000256" key="1">
    <source>
        <dbReference type="ARBA" id="ARBA00004861"/>
    </source>
</evidence>
<comment type="similarity">
    <text evidence="2">Belongs to the OMP decarboxylase family. Type 2 subfamily.</text>
</comment>
<keyword evidence="5" id="KW-0210">Decarboxylase</keyword>
<dbReference type="AlphaFoldDB" id="A0A6J6HKC7"/>
<evidence type="ECO:0000256" key="6">
    <source>
        <dbReference type="ARBA" id="ARBA00022975"/>
    </source>
</evidence>
<dbReference type="InterPro" id="IPR011060">
    <property type="entry name" value="RibuloseP-bd_barrel"/>
</dbReference>
<dbReference type="GO" id="GO:0044205">
    <property type="term" value="P:'de novo' UMP biosynthetic process"/>
    <property type="evidence" value="ECO:0007669"/>
    <property type="project" value="UniProtKB-UniPathway"/>
</dbReference>
<sequence length="285" mass="29112">MPTSFGVKLSESFAKYGQLCVGIDPHAALLSDWGLADGVQGLESFANSVLDSAVGRVGIIKPQVSFFERHGSKGFAVLEKLAERAAQTDLLVIMDAKRGDIGTTMDAYFDAWLGHNAPFVSDALTVSPYLGFGSLKDTLSGALERGKGVFVLAATSNPEGASVQRATLGEKTLAKSMWDSLSEINAVTAAGNAKLGSFGAVLGATLNLQSFGLGEVLEGQAKSATPILAPGFGAQGAELSASKQLFGAAAPQVIHSVSRSVLQAGAAGLAKSIDAAKAELAIGLG</sequence>
<evidence type="ECO:0000256" key="2">
    <source>
        <dbReference type="ARBA" id="ARBA00008847"/>
    </source>
</evidence>
<accession>A0A6J6HKC7</accession>
<gene>
    <name evidence="11" type="ORF">UFOPK1857_00554</name>
</gene>
<dbReference type="NCBIfam" id="TIGR02127">
    <property type="entry name" value="pyrF_sub2"/>
    <property type="match status" value="1"/>
</dbReference>
<dbReference type="PANTHER" id="PTHR43375:SF1">
    <property type="entry name" value="OROTIDINE 5'-PHOSPHATE DECARBOXYLASE"/>
    <property type="match status" value="1"/>
</dbReference>
<dbReference type="InterPro" id="IPR001754">
    <property type="entry name" value="OMPdeCOase_dom"/>
</dbReference>
<dbReference type="SUPFAM" id="SSF51366">
    <property type="entry name" value="Ribulose-phoshate binding barrel"/>
    <property type="match status" value="1"/>
</dbReference>
<evidence type="ECO:0000259" key="10">
    <source>
        <dbReference type="SMART" id="SM00934"/>
    </source>
</evidence>
<dbReference type="GO" id="GO:0006207">
    <property type="term" value="P:'de novo' pyrimidine nucleobase biosynthetic process"/>
    <property type="evidence" value="ECO:0007669"/>
    <property type="project" value="InterPro"/>
</dbReference>
<evidence type="ECO:0000313" key="11">
    <source>
        <dbReference type="EMBL" id="CAB4613396.1"/>
    </source>
</evidence>